<evidence type="ECO:0000256" key="1">
    <source>
        <dbReference type="ARBA" id="ARBA00004123"/>
    </source>
</evidence>
<accession>A0A914VUR4</accession>
<reference evidence="3" key="1">
    <citation type="submission" date="2022-11" db="UniProtKB">
        <authorList>
            <consortium name="WormBaseParasite"/>
        </authorList>
    </citation>
    <scope>IDENTIFICATION</scope>
</reference>
<keyword evidence="2" id="KW-1185">Reference proteome</keyword>
<dbReference type="GO" id="GO:0005634">
    <property type="term" value="C:nucleus"/>
    <property type="evidence" value="ECO:0007669"/>
    <property type="project" value="UniProtKB-SubCell"/>
</dbReference>
<evidence type="ECO:0000313" key="2">
    <source>
        <dbReference type="Proteomes" id="UP000887566"/>
    </source>
</evidence>
<evidence type="ECO:0000313" key="3">
    <source>
        <dbReference type="WBParaSite" id="PSAMB.scaffold259size60637.g3917.t1"/>
    </source>
</evidence>
<organism evidence="2 3">
    <name type="scientific">Plectus sambesii</name>
    <dbReference type="NCBI Taxonomy" id="2011161"/>
    <lineage>
        <taxon>Eukaryota</taxon>
        <taxon>Metazoa</taxon>
        <taxon>Ecdysozoa</taxon>
        <taxon>Nematoda</taxon>
        <taxon>Chromadorea</taxon>
        <taxon>Plectida</taxon>
        <taxon>Plectina</taxon>
        <taxon>Plectoidea</taxon>
        <taxon>Plectidae</taxon>
        <taxon>Plectus</taxon>
    </lineage>
</organism>
<comment type="subcellular location">
    <subcellularLocation>
        <location evidence="1">Nucleus</location>
    </subcellularLocation>
</comment>
<dbReference type="WBParaSite" id="PSAMB.scaffold259size60637.g3917.t1">
    <property type="protein sequence ID" value="PSAMB.scaffold259size60637.g3917.t1"/>
    <property type="gene ID" value="PSAMB.scaffold259size60637.g3917"/>
</dbReference>
<dbReference type="InterPro" id="IPR009057">
    <property type="entry name" value="Homeodomain-like_sf"/>
</dbReference>
<name>A0A914VUR4_9BILA</name>
<proteinExistence type="predicted"/>
<dbReference type="SUPFAM" id="SSF46689">
    <property type="entry name" value="Homeodomain-like"/>
    <property type="match status" value="1"/>
</dbReference>
<dbReference type="Proteomes" id="UP000887566">
    <property type="component" value="Unplaced"/>
</dbReference>
<dbReference type="AlphaFoldDB" id="A0A914VUR4"/>
<protein>
    <submittedName>
        <fullName evidence="3">Paired domain-containing protein</fullName>
    </submittedName>
</protein>
<sequence>MDSRCAAIVSRFCSGKRPVDAAKLLKAPQSTVYDAITCFKEQDKASSERPPAITARVRKIIQSRVQRNPRVSMRKFRQGAIVGVQFENRGEKHNDSKRTIL</sequence>